<dbReference type="Gene3D" id="3.40.640.10">
    <property type="entry name" value="Type I PLP-dependent aspartate aminotransferase-like (Major domain)"/>
    <property type="match status" value="1"/>
</dbReference>
<comment type="caution">
    <text evidence="6">The sequence shown here is derived from an EMBL/GenBank/DDBJ whole genome shotgun (WGS) entry which is preliminary data.</text>
</comment>
<gene>
    <name evidence="6" type="ORF">AACH10_23425</name>
</gene>
<feature type="domain" description="Aminotransferase class I/classII large" evidence="5">
    <location>
        <begin position="42"/>
        <end position="391"/>
    </location>
</feature>
<protein>
    <submittedName>
        <fullName evidence="6">PLP-dependent aminotransferase family protein</fullName>
    </submittedName>
</protein>
<dbReference type="InterPro" id="IPR015424">
    <property type="entry name" value="PyrdxlP-dep_Trfase"/>
</dbReference>
<dbReference type="CDD" id="cd00609">
    <property type="entry name" value="AAT_like"/>
    <property type="match status" value="1"/>
</dbReference>
<evidence type="ECO:0000256" key="2">
    <source>
        <dbReference type="ARBA" id="ARBA00022576"/>
    </source>
</evidence>
<dbReference type="GO" id="GO:0008483">
    <property type="term" value="F:transaminase activity"/>
    <property type="evidence" value="ECO:0007669"/>
    <property type="project" value="UniProtKB-KW"/>
</dbReference>
<evidence type="ECO:0000256" key="4">
    <source>
        <dbReference type="ARBA" id="ARBA00022898"/>
    </source>
</evidence>
<name>A0ABU9CN53_9BURK</name>
<keyword evidence="7" id="KW-1185">Reference proteome</keyword>
<dbReference type="InterPro" id="IPR015422">
    <property type="entry name" value="PyrdxlP-dep_Trfase_small"/>
</dbReference>
<evidence type="ECO:0000256" key="1">
    <source>
        <dbReference type="ARBA" id="ARBA00001933"/>
    </source>
</evidence>
<evidence type="ECO:0000313" key="7">
    <source>
        <dbReference type="Proteomes" id="UP001365405"/>
    </source>
</evidence>
<accession>A0ABU9CN53</accession>
<dbReference type="RefSeq" id="WP_341412968.1">
    <property type="nucleotide sequence ID" value="NZ_JBBUTH010000011.1"/>
</dbReference>
<dbReference type="InterPro" id="IPR050859">
    <property type="entry name" value="Class-I_PLP-dep_aminotransf"/>
</dbReference>
<evidence type="ECO:0000259" key="5">
    <source>
        <dbReference type="Pfam" id="PF00155"/>
    </source>
</evidence>
<evidence type="ECO:0000313" key="6">
    <source>
        <dbReference type="EMBL" id="MEK8053226.1"/>
    </source>
</evidence>
<dbReference type="EMBL" id="JBBUTH010000011">
    <property type="protein sequence ID" value="MEK8053226.1"/>
    <property type="molecule type" value="Genomic_DNA"/>
</dbReference>
<dbReference type="Proteomes" id="UP001365405">
    <property type="component" value="Unassembled WGS sequence"/>
</dbReference>
<sequence length="409" mass="43815">MSLWNQARRSARLNPSIIREILKVTEKPGVLSMAGGLPSADTFPVEAIRAACDRVLTDAPQQALQYSSSEGFAPLREWVAAHLAAQGMTLTPDQVLITTGSQQGLDLVAKVMVDPGAPVAVETPTYLGALQAFNPFEPIYASLAGDGEGPLPESITALPHDAPGTRFAYLLPNFQNPTGRVIGAARRDALVAAAQAARVPLIEDNPYGDLWFDTPPPAPLASRWPEGVIYLGSFSKVLTPGFRLGYLVAPPALYPKLLQAKQAADLHTPGFNQRVVHEVIKNGFLDHHVPTIRARYQRQCQAMAQALQRHMPEGTEWQMPQGGMFFWLRLPAGCDALALLPKAVDAGIAYVPGSAFFAPQPGHGPGGGADARTLRLSFVTLTPEDIAEGVAQLGRVLREHLATQAEAAP</sequence>
<dbReference type="PANTHER" id="PTHR42790">
    <property type="entry name" value="AMINOTRANSFERASE"/>
    <property type="match status" value="1"/>
</dbReference>
<dbReference type="InterPro" id="IPR004839">
    <property type="entry name" value="Aminotransferase_I/II_large"/>
</dbReference>
<dbReference type="SUPFAM" id="SSF53383">
    <property type="entry name" value="PLP-dependent transferases"/>
    <property type="match status" value="1"/>
</dbReference>
<keyword evidence="4" id="KW-0663">Pyridoxal phosphate</keyword>
<dbReference type="Pfam" id="PF00155">
    <property type="entry name" value="Aminotran_1_2"/>
    <property type="match status" value="1"/>
</dbReference>
<dbReference type="InterPro" id="IPR015421">
    <property type="entry name" value="PyrdxlP-dep_Trfase_major"/>
</dbReference>
<keyword evidence="2 6" id="KW-0032">Aminotransferase</keyword>
<dbReference type="PANTHER" id="PTHR42790:SF19">
    <property type="entry name" value="KYNURENINE_ALPHA-AMINOADIPATE AMINOTRANSFERASE, MITOCHONDRIAL"/>
    <property type="match status" value="1"/>
</dbReference>
<proteinExistence type="predicted"/>
<organism evidence="6 7">
    <name type="scientific">Pseudaquabacterium inlustre</name>
    <dbReference type="NCBI Taxonomy" id="2984192"/>
    <lineage>
        <taxon>Bacteria</taxon>
        <taxon>Pseudomonadati</taxon>
        <taxon>Pseudomonadota</taxon>
        <taxon>Betaproteobacteria</taxon>
        <taxon>Burkholderiales</taxon>
        <taxon>Sphaerotilaceae</taxon>
        <taxon>Pseudaquabacterium</taxon>
    </lineage>
</organism>
<keyword evidence="3" id="KW-0808">Transferase</keyword>
<evidence type="ECO:0000256" key="3">
    <source>
        <dbReference type="ARBA" id="ARBA00022679"/>
    </source>
</evidence>
<comment type="cofactor">
    <cofactor evidence="1">
        <name>pyridoxal 5'-phosphate</name>
        <dbReference type="ChEBI" id="CHEBI:597326"/>
    </cofactor>
</comment>
<dbReference type="Gene3D" id="3.90.1150.10">
    <property type="entry name" value="Aspartate Aminotransferase, domain 1"/>
    <property type="match status" value="1"/>
</dbReference>
<reference evidence="6 7" key="1">
    <citation type="submission" date="2024-04" db="EMBL/GenBank/DDBJ databases">
        <title>Novel species of the genus Ideonella isolated from streams.</title>
        <authorList>
            <person name="Lu H."/>
        </authorList>
    </citation>
    <scope>NUCLEOTIDE SEQUENCE [LARGE SCALE GENOMIC DNA]</scope>
    <source>
        <strain evidence="6 7">DXS22W</strain>
    </source>
</reference>